<feature type="compositionally biased region" description="Polar residues" evidence="1">
    <location>
        <begin position="1"/>
        <end position="19"/>
    </location>
</feature>
<accession>A0A2B7Y5U3</accession>
<name>A0A2B7Y5U3_POLH7</name>
<evidence type="ECO:0000313" key="3">
    <source>
        <dbReference type="Proteomes" id="UP000224634"/>
    </source>
</evidence>
<sequence>MGNPVQGKQNSWSDTNTGRTAEANGNALRFDERPNTNSREIEPRSSDEEQSLVESPPPWNNMQAVINWLCHEEQPISDTSGRAIEHGSTDEEQSLPRSLPPRNNVQAVIDWLYHAEQPISDGMYGRAQMNHAWDSMSHDN</sequence>
<keyword evidence="3" id="KW-1185">Reference proteome</keyword>
<reference evidence="2 3" key="1">
    <citation type="submission" date="2017-10" db="EMBL/GenBank/DDBJ databases">
        <title>Comparative genomics in systemic dimorphic fungi from Ajellomycetaceae.</title>
        <authorList>
            <person name="Munoz J.F."/>
            <person name="Mcewen J.G."/>
            <person name="Clay O.K."/>
            <person name="Cuomo C.A."/>
        </authorList>
    </citation>
    <scope>NUCLEOTIDE SEQUENCE [LARGE SCALE GENOMIC DNA]</scope>
    <source>
        <strain evidence="2 3">UAMH7299</strain>
    </source>
</reference>
<comment type="caution">
    <text evidence="2">The sequence shown here is derived from an EMBL/GenBank/DDBJ whole genome shotgun (WGS) entry which is preliminary data.</text>
</comment>
<dbReference type="AlphaFoldDB" id="A0A2B7Y5U3"/>
<dbReference type="Proteomes" id="UP000224634">
    <property type="component" value="Unassembled WGS sequence"/>
</dbReference>
<organism evidence="2 3">
    <name type="scientific">Polytolypa hystricis (strain UAMH7299)</name>
    <dbReference type="NCBI Taxonomy" id="1447883"/>
    <lineage>
        <taxon>Eukaryota</taxon>
        <taxon>Fungi</taxon>
        <taxon>Dikarya</taxon>
        <taxon>Ascomycota</taxon>
        <taxon>Pezizomycotina</taxon>
        <taxon>Eurotiomycetes</taxon>
        <taxon>Eurotiomycetidae</taxon>
        <taxon>Onygenales</taxon>
        <taxon>Onygenales incertae sedis</taxon>
        <taxon>Polytolypa</taxon>
    </lineage>
</organism>
<proteinExistence type="predicted"/>
<evidence type="ECO:0000313" key="2">
    <source>
        <dbReference type="EMBL" id="PGH16371.1"/>
    </source>
</evidence>
<protein>
    <submittedName>
        <fullName evidence="2">Uncharacterized protein</fullName>
    </submittedName>
</protein>
<gene>
    <name evidence="2" type="ORF">AJ80_05221</name>
</gene>
<feature type="region of interest" description="Disordered" evidence="1">
    <location>
        <begin position="1"/>
        <end position="101"/>
    </location>
</feature>
<dbReference type="EMBL" id="PDNA01000074">
    <property type="protein sequence ID" value="PGH16371.1"/>
    <property type="molecule type" value="Genomic_DNA"/>
</dbReference>
<evidence type="ECO:0000256" key="1">
    <source>
        <dbReference type="SAM" id="MobiDB-lite"/>
    </source>
</evidence>
<feature type="compositionally biased region" description="Basic and acidic residues" evidence="1">
    <location>
        <begin position="29"/>
        <end position="47"/>
    </location>
</feature>